<evidence type="ECO:0000313" key="1">
    <source>
        <dbReference type="EMBL" id="VFJ14360.1"/>
    </source>
</evidence>
<dbReference type="KEGG" id="nfn:NFRAN_2038"/>
<dbReference type="EMBL" id="LR216287">
    <property type="protein sequence ID" value="VFJ14360.1"/>
    <property type="molecule type" value="Genomic_DNA"/>
</dbReference>
<organism evidence="1 2">
    <name type="scientific">Candidatus Nitrosocosmicus franklandianus</name>
    <dbReference type="NCBI Taxonomy" id="1798806"/>
    <lineage>
        <taxon>Archaea</taxon>
        <taxon>Nitrososphaerota</taxon>
        <taxon>Nitrososphaeria</taxon>
        <taxon>Nitrososphaerales</taxon>
        <taxon>Nitrososphaeraceae</taxon>
        <taxon>Candidatus Nitrosocosmicus</taxon>
    </lineage>
</organism>
<evidence type="ECO:0000313" key="2">
    <source>
        <dbReference type="Proteomes" id="UP000294299"/>
    </source>
</evidence>
<gene>
    <name evidence="1" type="ORF">NFRAN_2038</name>
</gene>
<keyword evidence="2" id="KW-1185">Reference proteome</keyword>
<protein>
    <submittedName>
        <fullName evidence="1">Uncharacterized protein</fullName>
    </submittedName>
</protein>
<accession>A0A484I9F5</accession>
<proteinExistence type="predicted"/>
<reference evidence="1 2" key="1">
    <citation type="submission" date="2019-02" db="EMBL/GenBank/DDBJ databases">
        <authorList>
            <person name="Lehtovirta-Morley E L."/>
        </authorList>
    </citation>
    <scope>NUCLEOTIDE SEQUENCE [LARGE SCALE GENOMIC DNA]</scope>
    <source>
        <strain evidence="1">NFRAN1</strain>
    </source>
</reference>
<dbReference type="Proteomes" id="UP000294299">
    <property type="component" value="Chromosome NFRAN"/>
</dbReference>
<name>A0A484I9F5_9ARCH</name>
<sequence>MSINYYFPINYSFYSTVGPIAEKGIILVLNPIHKVITLALFL</sequence>
<dbReference type="AlphaFoldDB" id="A0A484I9F5"/>